<dbReference type="Pfam" id="PF00005">
    <property type="entry name" value="ABC_tran"/>
    <property type="match status" value="1"/>
</dbReference>
<evidence type="ECO:0000259" key="10">
    <source>
        <dbReference type="PROSITE" id="PS50893"/>
    </source>
</evidence>
<keyword evidence="8 9" id="KW-0472">Membrane</keyword>
<evidence type="ECO:0000256" key="3">
    <source>
        <dbReference type="ARBA" id="ARBA00022475"/>
    </source>
</evidence>
<feature type="domain" description="ABC transmembrane type-1" evidence="11">
    <location>
        <begin position="19"/>
        <end position="304"/>
    </location>
</feature>
<dbReference type="CDD" id="cd18778">
    <property type="entry name" value="ABC_6TM_exporter_like"/>
    <property type="match status" value="1"/>
</dbReference>
<organism evidence="12">
    <name type="scientific">uncultured bacterium Contigcl_141</name>
    <dbReference type="NCBI Taxonomy" id="1393646"/>
    <lineage>
        <taxon>Bacteria</taxon>
        <taxon>environmental samples</taxon>
    </lineage>
</organism>
<evidence type="ECO:0000256" key="4">
    <source>
        <dbReference type="ARBA" id="ARBA00022692"/>
    </source>
</evidence>
<keyword evidence="2" id="KW-0813">Transport</keyword>
<feature type="transmembrane region" description="Helical" evidence="9">
    <location>
        <begin position="281"/>
        <end position="299"/>
    </location>
</feature>
<evidence type="ECO:0000313" key="12">
    <source>
        <dbReference type="EMBL" id="AHF25779.1"/>
    </source>
</evidence>
<dbReference type="GO" id="GO:0140359">
    <property type="term" value="F:ABC-type transporter activity"/>
    <property type="evidence" value="ECO:0007669"/>
    <property type="project" value="InterPro"/>
</dbReference>
<keyword evidence="6 12" id="KW-0067">ATP-binding</keyword>
<dbReference type="FunFam" id="3.40.50.300:FF:000287">
    <property type="entry name" value="Multidrug ABC transporter ATP-binding protein"/>
    <property type="match status" value="1"/>
</dbReference>
<dbReference type="Pfam" id="PF00664">
    <property type="entry name" value="ABC_membrane"/>
    <property type="match status" value="1"/>
</dbReference>
<evidence type="ECO:0000256" key="2">
    <source>
        <dbReference type="ARBA" id="ARBA00022448"/>
    </source>
</evidence>
<evidence type="ECO:0000256" key="8">
    <source>
        <dbReference type="ARBA" id="ARBA00023136"/>
    </source>
</evidence>
<evidence type="ECO:0000256" key="6">
    <source>
        <dbReference type="ARBA" id="ARBA00022840"/>
    </source>
</evidence>
<evidence type="ECO:0000256" key="5">
    <source>
        <dbReference type="ARBA" id="ARBA00022741"/>
    </source>
</evidence>
<dbReference type="PANTHER" id="PTHR24221">
    <property type="entry name" value="ATP-BINDING CASSETTE SUB-FAMILY B"/>
    <property type="match status" value="1"/>
</dbReference>
<feature type="transmembrane region" description="Helical" evidence="9">
    <location>
        <begin position="161"/>
        <end position="179"/>
    </location>
</feature>
<keyword evidence="4 9" id="KW-0812">Transmembrane</keyword>
<dbReference type="PROSITE" id="PS50929">
    <property type="entry name" value="ABC_TM1F"/>
    <property type="match status" value="1"/>
</dbReference>
<dbReference type="InterPro" id="IPR039421">
    <property type="entry name" value="Type_1_exporter"/>
</dbReference>
<keyword evidence="7 9" id="KW-1133">Transmembrane helix</keyword>
<dbReference type="PROSITE" id="PS50893">
    <property type="entry name" value="ABC_TRANSPORTER_2"/>
    <property type="match status" value="1"/>
</dbReference>
<name>W0FQL8_9BACT</name>
<feature type="domain" description="ABC transporter" evidence="10">
    <location>
        <begin position="338"/>
        <end position="572"/>
    </location>
</feature>
<dbReference type="SUPFAM" id="SSF90123">
    <property type="entry name" value="ABC transporter transmembrane region"/>
    <property type="match status" value="1"/>
</dbReference>
<dbReference type="GO" id="GO:0005524">
    <property type="term" value="F:ATP binding"/>
    <property type="evidence" value="ECO:0007669"/>
    <property type="project" value="UniProtKB-KW"/>
</dbReference>
<dbReference type="SMART" id="SM00382">
    <property type="entry name" value="AAA"/>
    <property type="match status" value="1"/>
</dbReference>
<evidence type="ECO:0000256" key="9">
    <source>
        <dbReference type="SAM" id="Phobius"/>
    </source>
</evidence>
<feature type="transmembrane region" description="Helical" evidence="9">
    <location>
        <begin position="249"/>
        <end position="269"/>
    </location>
</feature>
<keyword evidence="5" id="KW-0547">Nucleotide-binding</keyword>
<proteinExistence type="predicted"/>
<feature type="transmembrane region" description="Helical" evidence="9">
    <location>
        <begin position="131"/>
        <end position="155"/>
    </location>
</feature>
<evidence type="ECO:0000259" key="11">
    <source>
        <dbReference type="PROSITE" id="PS50929"/>
    </source>
</evidence>
<dbReference type="InterPro" id="IPR036640">
    <property type="entry name" value="ABC1_TM_sf"/>
</dbReference>
<dbReference type="PANTHER" id="PTHR24221:SF640">
    <property type="entry name" value="MULTIDRUG EXPORT ATP-BINDING_PERMEASE PROTEIN YGAD-RELATED"/>
    <property type="match status" value="1"/>
</dbReference>
<dbReference type="InterPro" id="IPR003593">
    <property type="entry name" value="AAA+_ATPase"/>
</dbReference>
<dbReference type="EMBL" id="KC246852">
    <property type="protein sequence ID" value="AHF25779.1"/>
    <property type="molecule type" value="Genomic_DNA"/>
</dbReference>
<dbReference type="InterPro" id="IPR027417">
    <property type="entry name" value="P-loop_NTPase"/>
</dbReference>
<dbReference type="InterPro" id="IPR017871">
    <property type="entry name" value="ABC_transporter-like_CS"/>
</dbReference>
<feature type="transmembrane region" description="Helical" evidence="9">
    <location>
        <begin position="58"/>
        <end position="75"/>
    </location>
</feature>
<evidence type="ECO:0000256" key="7">
    <source>
        <dbReference type="ARBA" id="ARBA00022989"/>
    </source>
</evidence>
<keyword evidence="3" id="KW-1003">Cell membrane</keyword>
<accession>W0FQL8</accession>
<dbReference type="InterPro" id="IPR003439">
    <property type="entry name" value="ABC_transporter-like_ATP-bd"/>
</dbReference>
<reference evidence="12" key="1">
    <citation type="journal article" date="2013" name="PLoS ONE">
        <title>Metagenomic insights into the carbohydrate-active enzymes carried by the microorganisms adhering to solid digesta in the rumen of cows.</title>
        <authorList>
            <person name="Wang L."/>
            <person name="Hatem A."/>
            <person name="Catalyurek U.V."/>
            <person name="Morrison M."/>
            <person name="Yu Z."/>
        </authorList>
    </citation>
    <scope>NUCLEOTIDE SEQUENCE</scope>
</reference>
<comment type="subcellular location">
    <subcellularLocation>
        <location evidence="1">Cell membrane</location>
        <topology evidence="1">Multi-pass membrane protein</topology>
    </subcellularLocation>
</comment>
<dbReference type="PROSITE" id="PS00211">
    <property type="entry name" value="ABC_TRANSPORTER_1"/>
    <property type="match status" value="1"/>
</dbReference>
<dbReference type="GO" id="GO:0016887">
    <property type="term" value="F:ATP hydrolysis activity"/>
    <property type="evidence" value="ECO:0007669"/>
    <property type="project" value="InterPro"/>
</dbReference>
<dbReference type="AlphaFoldDB" id="W0FQL8"/>
<dbReference type="GO" id="GO:0005886">
    <property type="term" value="C:plasma membrane"/>
    <property type="evidence" value="ECO:0007669"/>
    <property type="project" value="UniProtKB-SubCell"/>
</dbReference>
<dbReference type="InterPro" id="IPR011527">
    <property type="entry name" value="ABC1_TM_dom"/>
</dbReference>
<protein>
    <submittedName>
        <fullName evidence="12">ABC transporter ATP-binding protein/permease</fullName>
    </submittedName>
</protein>
<dbReference type="Gene3D" id="1.20.1560.10">
    <property type="entry name" value="ABC transporter type 1, transmembrane domain"/>
    <property type="match status" value="1"/>
</dbReference>
<evidence type="ECO:0000256" key="1">
    <source>
        <dbReference type="ARBA" id="ARBA00004651"/>
    </source>
</evidence>
<sequence>MKMLWRLSREAIRYKSLYIIAILATLGLTAVNLAAPKALSAMTGIVERGVDEAGLRQIGILTAALVGLYLLRILFRFLSNYLAHKAAWYLVGDLRTRTYDKLERMHLGYFHDKQTGDLMSRVVNDTRDFELLYAHMIPETITNLVTFLGVLAVLLTINLKLALITCAPIPLILVSGVVFSKKVRPYFRISQKKMGELNGKLQDNLSGIHEIQSFGREEYETEKVDERNFEHIRAMLQALKISAIFHPSVEFISSLGTILVVGFGGYLAYRDGLMVEDIVAFLLYLSLFYGPVTGLANLLENMQQSMAGAERVLAVLDTPCEIQDRPSAVPLKDVRGDIAFDHVSFSYSSDIPVLRDVSFHCEPGRMLALVGPTGVGKTTLTQLISRFYEPSSGRILIDGHDISQVTLESLRQCISPVLQDTFLFNGTIAENIGYAVPEATMEEIREAARAANIHEDILAMPDGYDTQVGERGLRLSGGQKQRVAIARAILRKSPIIILDEATASVDVETEQQIQKAIAGIAGTRTIIAIAHRLSTIRNADKILVIEEGRVAEEGTHEELVALGGSYARMNRIQGTAAGDIA</sequence>
<dbReference type="Gene3D" id="3.40.50.300">
    <property type="entry name" value="P-loop containing nucleotide triphosphate hydrolases"/>
    <property type="match status" value="1"/>
</dbReference>
<dbReference type="SUPFAM" id="SSF52540">
    <property type="entry name" value="P-loop containing nucleoside triphosphate hydrolases"/>
    <property type="match status" value="1"/>
</dbReference>
<dbReference type="FunFam" id="1.20.1560.10:FF:000011">
    <property type="entry name" value="Multidrug ABC transporter ATP-binding protein"/>
    <property type="match status" value="1"/>
</dbReference>